<protein>
    <submittedName>
        <fullName evidence="1">Uncharacterized protein</fullName>
    </submittedName>
</protein>
<sequence>MVGPGIPPEPTTLWPHRGRSYPLRDLFGPALRDLKGLRGLKGLKDLKDLRDLKGLKDLRDLGELKDLKPPQRT</sequence>
<evidence type="ECO:0000313" key="1">
    <source>
        <dbReference type="EMBL" id="BDM67088.1"/>
    </source>
</evidence>
<evidence type="ECO:0000313" key="2">
    <source>
        <dbReference type="Proteomes" id="UP001059597"/>
    </source>
</evidence>
<name>A0ABM7ZMH3_STRNI</name>
<dbReference type="EMBL" id="AP026073">
    <property type="protein sequence ID" value="BDM67088.1"/>
    <property type="molecule type" value="Genomic_DNA"/>
</dbReference>
<proteinExistence type="predicted"/>
<accession>A0ABM7ZMH3</accession>
<keyword evidence="2" id="KW-1185">Reference proteome</keyword>
<dbReference type="Proteomes" id="UP001059597">
    <property type="component" value="Chromosome"/>
</dbReference>
<organism evidence="1 2">
    <name type="scientific">Streptomyces nigrescens</name>
    <dbReference type="NCBI Taxonomy" id="1920"/>
    <lineage>
        <taxon>Bacteria</taxon>
        <taxon>Bacillati</taxon>
        <taxon>Actinomycetota</taxon>
        <taxon>Actinomycetes</taxon>
        <taxon>Kitasatosporales</taxon>
        <taxon>Streptomycetaceae</taxon>
        <taxon>Streptomyces</taxon>
    </lineage>
</organism>
<gene>
    <name evidence="1" type="ORF">HEK616_05750</name>
</gene>
<reference evidence="1" key="1">
    <citation type="submission" date="2022-06" db="EMBL/GenBank/DDBJ databases">
        <title>Complete genome sequence of Streptomyces nigrescens HEK616.</title>
        <authorList>
            <person name="Asamizu S."/>
            <person name="Onaka H."/>
        </authorList>
    </citation>
    <scope>NUCLEOTIDE SEQUENCE</scope>
    <source>
        <strain evidence="1">HEK616</strain>
    </source>
</reference>